<feature type="transmembrane region" description="Helical" evidence="1">
    <location>
        <begin position="56"/>
        <end position="79"/>
    </location>
</feature>
<gene>
    <name evidence="3" type="ORF">PPSIR1_15500</name>
</gene>
<feature type="domain" description="Type II secretion system protein GspG C-terminal" evidence="2">
    <location>
        <begin position="100"/>
        <end position="157"/>
    </location>
</feature>
<dbReference type="Pfam" id="PF08334">
    <property type="entry name" value="T2SSG"/>
    <property type="match status" value="1"/>
</dbReference>
<dbReference type="AlphaFoldDB" id="A6GKR7"/>
<accession>A6GKR7</accession>
<organism evidence="3 4">
    <name type="scientific">Plesiocystis pacifica SIR-1</name>
    <dbReference type="NCBI Taxonomy" id="391625"/>
    <lineage>
        <taxon>Bacteria</taxon>
        <taxon>Pseudomonadati</taxon>
        <taxon>Myxococcota</taxon>
        <taxon>Polyangia</taxon>
        <taxon>Nannocystales</taxon>
        <taxon>Nannocystaceae</taxon>
        <taxon>Plesiocystis</taxon>
    </lineage>
</organism>
<evidence type="ECO:0000256" key="1">
    <source>
        <dbReference type="SAM" id="Phobius"/>
    </source>
</evidence>
<dbReference type="EMBL" id="ABCS01000220">
    <property type="protein sequence ID" value="EDM73536.1"/>
    <property type="molecule type" value="Genomic_DNA"/>
</dbReference>
<protein>
    <recommendedName>
        <fullName evidence="2">Type II secretion system protein GspG C-terminal domain-containing protein</fullName>
    </recommendedName>
</protein>
<dbReference type="SUPFAM" id="SSF54523">
    <property type="entry name" value="Pili subunits"/>
    <property type="match status" value="1"/>
</dbReference>
<keyword evidence="4" id="KW-1185">Reference proteome</keyword>
<sequence length="168" mass="17945">MTPGVEARDPAPKALSPVYDASHASASIEPERVCRCVDLSPTLRAYRSLAEFTGHLGLFFLALAGLVWLIVLTGSLGVCAGGRTAEKDLATLATSVEMYALIHDARCPGDPEQLVEAGILKKAPRDPWGAPYHIHCSPRGAAVLSSGPDGRFATEDDLVEHVEWLEGR</sequence>
<dbReference type="InterPro" id="IPR045584">
    <property type="entry name" value="Pilin-like"/>
</dbReference>
<dbReference type="Proteomes" id="UP000005801">
    <property type="component" value="Unassembled WGS sequence"/>
</dbReference>
<keyword evidence="1" id="KW-0812">Transmembrane</keyword>
<dbReference type="STRING" id="391625.PPSIR1_15500"/>
<proteinExistence type="predicted"/>
<evidence type="ECO:0000313" key="4">
    <source>
        <dbReference type="Proteomes" id="UP000005801"/>
    </source>
</evidence>
<keyword evidence="1" id="KW-1133">Transmembrane helix</keyword>
<reference evidence="3 4" key="1">
    <citation type="submission" date="2007-06" db="EMBL/GenBank/DDBJ databases">
        <authorList>
            <person name="Shimkets L."/>
            <person name="Ferriera S."/>
            <person name="Johnson J."/>
            <person name="Kravitz S."/>
            <person name="Beeson K."/>
            <person name="Sutton G."/>
            <person name="Rogers Y.-H."/>
            <person name="Friedman R."/>
            <person name="Frazier M."/>
            <person name="Venter J.C."/>
        </authorList>
    </citation>
    <scope>NUCLEOTIDE SEQUENCE [LARGE SCALE GENOMIC DNA]</scope>
    <source>
        <strain evidence="3 4">SIR-1</strain>
    </source>
</reference>
<dbReference type="Gene3D" id="3.30.700.10">
    <property type="entry name" value="Glycoprotein, Type 4 Pilin"/>
    <property type="match status" value="1"/>
</dbReference>
<comment type="caution">
    <text evidence="3">The sequence shown here is derived from an EMBL/GenBank/DDBJ whole genome shotgun (WGS) entry which is preliminary data.</text>
</comment>
<evidence type="ECO:0000313" key="3">
    <source>
        <dbReference type="EMBL" id="EDM73536.1"/>
    </source>
</evidence>
<name>A6GKR7_9BACT</name>
<dbReference type="InterPro" id="IPR013545">
    <property type="entry name" value="T2SS_protein-GspG_C"/>
</dbReference>
<evidence type="ECO:0000259" key="2">
    <source>
        <dbReference type="Pfam" id="PF08334"/>
    </source>
</evidence>
<keyword evidence="1" id="KW-0472">Membrane</keyword>